<proteinExistence type="predicted"/>
<dbReference type="EC" id="2.7.13.3" evidence="2"/>
<dbReference type="SMART" id="SM00387">
    <property type="entry name" value="HATPase_c"/>
    <property type="match status" value="1"/>
</dbReference>
<feature type="domain" description="Histidine kinase/HSP90-like ATPase" evidence="11">
    <location>
        <begin position="286"/>
        <end position="382"/>
    </location>
</feature>
<dbReference type="Pfam" id="PF07730">
    <property type="entry name" value="HisKA_3"/>
    <property type="match status" value="1"/>
</dbReference>
<sequence length="389" mass="40813">MSLIFPLPHGRTGPRRPGPHAIDAGIAALVLAATLWPQLTWASAGWLGTVSAVAASAPLLWRRRAPVSVAFLVGVATTALSLEQAMPPLPYGALVATYTVAARSPLRWQLPAVACWAGSLVVSLIVPGEPPESFGYLGMAFATAYALGMGTRARSAEITALRERARRLEEESVAAAARERTRIVRDMHDILTHSVGMMVVQAEAGALMVHTRPERAETAFEAIGRTGREAIGQLRHIFGVLRATIPDSTEPPPGLDALGHLAERVGRVGLAVTVETRGTPRPLPPEAEVAAYRLVQEALTNTLRHAEASTAEVVLDWSPDALRIEVADDGRGPGDRGDGPDPGGGHGLIGMRERVAACGGTFRAGPGRAGGFTVEATLPVRKPSGEAAG</sequence>
<comment type="caution">
    <text evidence="12">The sequence shown here is derived from an EMBL/GenBank/DDBJ whole genome shotgun (WGS) entry which is preliminary data.</text>
</comment>
<dbReference type="PANTHER" id="PTHR24421:SF10">
    <property type="entry name" value="NITRATE_NITRITE SENSOR PROTEIN NARQ"/>
    <property type="match status" value="1"/>
</dbReference>
<dbReference type="Pfam" id="PF23539">
    <property type="entry name" value="DUF7134"/>
    <property type="match status" value="1"/>
</dbReference>
<evidence type="ECO:0000256" key="7">
    <source>
        <dbReference type="ARBA" id="ARBA00022840"/>
    </source>
</evidence>
<evidence type="ECO:0000256" key="3">
    <source>
        <dbReference type="ARBA" id="ARBA00022553"/>
    </source>
</evidence>
<evidence type="ECO:0000259" key="11">
    <source>
        <dbReference type="SMART" id="SM00387"/>
    </source>
</evidence>
<protein>
    <recommendedName>
        <fullName evidence="2">histidine kinase</fullName>
        <ecNumber evidence="2">2.7.13.3</ecNumber>
    </recommendedName>
</protein>
<keyword evidence="4" id="KW-0808">Transferase</keyword>
<dbReference type="Pfam" id="PF02518">
    <property type="entry name" value="HATPase_c"/>
    <property type="match status" value="1"/>
</dbReference>
<reference evidence="12 13" key="1">
    <citation type="submission" date="2024-10" db="EMBL/GenBank/DDBJ databases">
        <title>The Natural Products Discovery Center: Release of the First 8490 Sequenced Strains for Exploring Actinobacteria Biosynthetic Diversity.</title>
        <authorList>
            <person name="Kalkreuter E."/>
            <person name="Kautsar S.A."/>
            <person name="Yang D."/>
            <person name="Bader C.D."/>
            <person name="Teijaro C.N."/>
            <person name="Fluegel L."/>
            <person name="Davis C.M."/>
            <person name="Simpson J.R."/>
            <person name="Lauterbach L."/>
            <person name="Steele A.D."/>
            <person name="Gui C."/>
            <person name="Meng S."/>
            <person name="Li G."/>
            <person name="Viehrig K."/>
            <person name="Ye F."/>
            <person name="Su P."/>
            <person name="Kiefer A.F."/>
            <person name="Nichols A."/>
            <person name="Cepeda A.J."/>
            <person name="Yan W."/>
            <person name="Fan B."/>
            <person name="Jiang Y."/>
            <person name="Adhikari A."/>
            <person name="Zheng C.-J."/>
            <person name="Schuster L."/>
            <person name="Cowan T.M."/>
            <person name="Smanski M.J."/>
            <person name="Chevrette M.G."/>
            <person name="De Carvalho L.P.S."/>
            <person name="Shen B."/>
        </authorList>
    </citation>
    <scope>NUCLEOTIDE SEQUENCE [LARGE SCALE GENOMIC DNA]</scope>
    <source>
        <strain evidence="12 13">NPDC002173</strain>
    </source>
</reference>
<dbReference type="RefSeq" id="WP_387410393.1">
    <property type="nucleotide sequence ID" value="NZ_JBIASD010000005.1"/>
</dbReference>
<comment type="catalytic activity">
    <reaction evidence="1">
        <text>ATP + protein L-histidine = ADP + protein N-phospho-L-histidine.</text>
        <dbReference type="EC" id="2.7.13.3"/>
    </reaction>
</comment>
<evidence type="ECO:0000256" key="8">
    <source>
        <dbReference type="ARBA" id="ARBA00023012"/>
    </source>
</evidence>
<evidence type="ECO:0000256" key="6">
    <source>
        <dbReference type="ARBA" id="ARBA00022777"/>
    </source>
</evidence>
<evidence type="ECO:0000313" key="13">
    <source>
        <dbReference type="Proteomes" id="UP001602013"/>
    </source>
</evidence>
<dbReference type="InterPro" id="IPR036890">
    <property type="entry name" value="HATPase_C_sf"/>
</dbReference>
<evidence type="ECO:0000256" key="1">
    <source>
        <dbReference type="ARBA" id="ARBA00000085"/>
    </source>
</evidence>
<evidence type="ECO:0000256" key="4">
    <source>
        <dbReference type="ARBA" id="ARBA00022679"/>
    </source>
</evidence>
<keyword evidence="7" id="KW-0067">ATP-binding</keyword>
<keyword evidence="9" id="KW-0175">Coiled coil</keyword>
<evidence type="ECO:0000256" key="9">
    <source>
        <dbReference type="SAM" id="Coils"/>
    </source>
</evidence>
<gene>
    <name evidence="12" type="ORF">ACFYXI_10840</name>
</gene>
<organism evidence="12 13">
    <name type="scientific">Microtetraspora malaysiensis</name>
    <dbReference type="NCBI Taxonomy" id="161358"/>
    <lineage>
        <taxon>Bacteria</taxon>
        <taxon>Bacillati</taxon>
        <taxon>Actinomycetota</taxon>
        <taxon>Actinomycetes</taxon>
        <taxon>Streptosporangiales</taxon>
        <taxon>Streptosporangiaceae</taxon>
        <taxon>Microtetraspora</taxon>
    </lineage>
</organism>
<dbReference type="CDD" id="cd16917">
    <property type="entry name" value="HATPase_UhpB-NarQ-NarX-like"/>
    <property type="match status" value="1"/>
</dbReference>
<keyword evidence="5" id="KW-0547">Nucleotide-binding</keyword>
<dbReference type="Gene3D" id="3.30.565.10">
    <property type="entry name" value="Histidine kinase-like ATPase, C-terminal domain"/>
    <property type="match status" value="1"/>
</dbReference>
<dbReference type="SUPFAM" id="SSF55874">
    <property type="entry name" value="ATPase domain of HSP90 chaperone/DNA topoisomerase II/histidine kinase"/>
    <property type="match status" value="1"/>
</dbReference>
<dbReference type="InterPro" id="IPR003594">
    <property type="entry name" value="HATPase_dom"/>
</dbReference>
<dbReference type="PANTHER" id="PTHR24421">
    <property type="entry name" value="NITRATE/NITRITE SENSOR PROTEIN NARX-RELATED"/>
    <property type="match status" value="1"/>
</dbReference>
<dbReference type="Gene3D" id="1.20.5.1930">
    <property type="match status" value="1"/>
</dbReference>
<keyword evidence="8" id="KW-0902">Two-component regulatory system</keyword>
<dbReference type="InterPro" id="IPR011712">
    <property type="entry name" value="Sig_transdc_His_kin_sub3_dim/P"/>
</dbReference>
<feature type="compositionally biased region" description="Basic and acidic residues" evidence="10">
    <location>
        <begin position="327"/>
        <end position="339"/>
    </location>
</feature>
<dbReference type="Proteomes" id="UP001602013">
    <property type="component" value="Unassembled WGS sequence"/>
</dbReference>
<evidence type="ECO:0000313" key="12">
    <source>
        <dbReference type="EMBL" id="MFF3666079.1"/>
    </source>
</evidence>
<evidence type="ECO:0000256" key="5">
    <source>
        <dbReference type="ARBA" id="ARBA00022741"/>
    </source>
</evidence>
<evidence type="ECO:0000256" key="10">
    <source>
        <dbReference type="SAM" id="MobiDB-lite"/>
    </source>
</evidence>
<accession>A0ABW6SM67</accession>
<keyword evidence="3" id="KW-0597">Phosphoprotein</keyword>
<dbReference type="InterPro" id="IPR055558">
    <property type="entry name" value="DUF7134"/>
</dbReference>
<dbReference type="GO" id="GO:0016301">
    <property type="term" value="F:kinase activity"/>
    <property type="evidence" value="ECO:0007669"/>
    <property type="project" value="UniProtKB-KW"/>
</dbReference>
<keyword evidence="6 12" id="KW-0418">Kinase</keyword>
<evidence type="ECO:0000256" key="2">
    <source>
        <dbReference type="ARBA" id="ARBA00012438"/>
    </source>
</evidence>
<feature type="coiled-coil region" evidence="9">
    <location>
        <begin position="151"/>
        <end position="178"/>
    </location>
</feature>
<dbReference type="EMBL" id="JBIASD010000005">
    <property type="protein sequence ID" value="MFF3666079.1"/>
    <property type="molecule type" value="Genomic_DNA"/>
</dbReference>
<name>A0ABW6SM67_9ACTN</name>
<keyword evidence="13" id="KW-1185">Reference proteome</keyword>
<dbReference type="InterPro" id="IPR050482">
    <property type="entry name" value="Sensor_HK_TwoCompSys"/>
</dbReference>
<feature type="region of interest" description="Disordered" evidence="10">
    <location>
        <begin position="327"/>
        <end position="349"/>
    </location>
</feature>